<dbReference type="InterPro" id="IPR036259">
    <property type="entry name" value="MFS_trans_sf"/>
</dbReference>
<dbReference type="PROSITE" id="PS00216">
    <property type="entry name" value="SUGAR_TRANSPORT_1"/>
    <property type="match status" value="1"/>
</dbReference>
<feature type="transmembrane region" description="Helical" evidence="8">
    <location>
        <begin position="248"/>
        <end position="269"/>
    </location>
</feature>
<gene>
    <name evidence="10" type="ORF">YA0853_25040</name>
</gene>
<dbReference type="Proteomes" id="UP000645865">
    <property type="component" value="Unassembled WGS sequence"/>
</dbReference>
<comment type="similarity">
    <text evidence="2 8">Belongs to the major facilitator superfamily. Bcr/CmlA family.</text>
</comment>
<feature type="transmembrane region" description="Helical" evidence="8">
    <location>
        <begin position="136"/>
        <end position="154"/>
    </location>
</feature>
<dbReference type="GO" id="GO:0005886">
    <property type="term" value="C:plasma membrane"/>
    <property type="evidence" value="ECO:0007669"/>
    <property type="project" value="UniProtKB-SubCell"/>
</dbReference>
<dbReference type="InterPro" id="IPR020846">
    <property type="entry name" value="MFS_dom"/>
</dbReference>
<dbReference type="InterPro" id="IPR005829">
    <property type="entry name" value="Sugar_transporter_CS"/>
</dbReference>
<keyword evidence="6 8" id="KW-1133">Transmembrane helix</keyword>
<dbReference type="GO" id="GO:0042910">
    <property type="term" value="F:xenobiotic transmembrane transporter activity"/>
    <property type="evidence" value="ECO:0007669"/>
    <property type="project" value="InterPro"/>
</dbReference>
<keyword evidence="3 8" id="KW-0813">Transport</keyword>
<evidence type="ECO:0000256" key="1">
    <source>
        <dbReference type="ARBA" id="ARBA00004651"/>
    </source>
</evidence>
<sequence>MTHLTSPARKTAAIALLMNMTILGVFPLDVILPSFPSMARYFDTAVADIALSVSLFSIGLSLSLLLVGPLSDRLGRKRVLIIGMGVAVMGSAGCAMAQDFAWFMVFRMIQAVGCGSFVLSQALVQDLFIGKEQERLRIAMVTASGICISVSPLFGSWLQTWLDWRGSFQVFVIIGLLLILKAWLLLDDPSPPSDTRLSIVNAYRQVLRDRSFVGYWLISALAFGCHFAFIVVSPIILMEQLGLTPYRFALVLLLYGAAYVLGGIAAGWMNRWMDGNTQIVSGQRLIASAGVLMLALYHLWGLTVMTVMLPMILCTAGTTITRPIATSRAMGRFPLAAGTCASAGNVIIFVCGGLVSSLVSQSGEQVMNVLAITFLVLSGIGMGLNAREQRSAHAA</sequence>
<evidence type="ECO:0000256" key="4">
    <source>
        <dbReference type="ARBA" id="ARBA00022475"/>
    </source>
</evidence>
<evidence type="ECO:0000256" key="6">
    <source>
        <dbReference type="ARBA" id="ARBA00022989"/>
    </source>
</evidence>
<keyword evidence="7 8" id="KW-0472">Membrane</keyword>
<feature type="transmembrane region" description="Helical" evidence="8">
    <location>
        <begin position="79"/>
        <end position="98"/>
    </location>
</feature>
<dbReference type="InterPro" id="IPR011701">
    <property type="entry name" value="MFS"/>
</dbReference>
<proteinExistence type="inferred from homology"/>
<dbReference type="PANTHER" id="PTHR43124">
    <property type="entry name" value="PURINE EFFLUX PUMP PBUE"/>
    <property type="match status" value="1"/>
</dbReference>
<dbReference type="RefSeq" id="WP_184315999.1">
    <property type="nucleotide sequence ID" value="NZ_JAEILH010000045.1"/>
</dbReference>
<feature type="domain" description="Major facilitator superfamily (MFS) profile" evidence="9">
    <location>
        <begin position="13"/>
        <end position="395"/>
    </location>
</feature>
<comment type="subcellular location">
    <subcellularLocation>
        <location evidence="8">Cell inner membrane</location>
        <topology evidence="8">Multi-pass membrane protein</topology>
    </subcellularLocation>
    <subcellularLocation>
        <location evidence="1">Cell membrane</location>
        <topology evidence="1">Multi-pass membrane protein</topology>
    </subcellularLocation>
</comment>
<comment type="caution">
    <text evidence="8">Lacks conserved residue(s) required for the propagation of feature annotation.</text>
</comment>
<feature type="transmembrane region" description="Helical" evidence="8">
    <location>
        <begin position="365"/>
        <end position="384"/>
    </location>
</feature>
<dbReference type="SUPFAM" id="SSF103473">
    <property type="entry name" value="MFS general substrate transporter"/>
    <property type="match status" value="1"/>
</dbReference>
<feature type="transmembrane region" description="Helical" evidence="8">
    <location>
        <begin position="166"/>
        <end position="186"/>
    </location>
</feature>
<evidence type="ECO:0000256" key="5">
    <source>
        <dbReference type="ARBA" id="ARBA00022692"/>
    </source>
</evidence>
<dbReference type="InterPro" id="IPR050189">
    <property type="entry name" value="MFS_Efflux_Transporters"/>
</dbReference>
<keyword evidence="5 8" id="KW-0812">Transmembrane</keyword>
<evidence type="ECO:0000256" key="8">
    <source>
        <dbReference type="RuleBase" id="RU365088"/>
    </source>
</evidence>
<reference evidence="10" key="1">
    <citation type="submission" date="2020-12" db="EMBL/GenBank/DDBJ databases">
        <title>Comparative genomic insights into the epidemiology and virulence of plant pathogenic Pseudomonads from Turkey.</title>
        <authorList>
            <person name="Dillon M."/>
            <person name="Ruiz-Bedoya T."/>
            <person name="Bendalovic-Torma C."/>
            <person name="Guttman K.M."/>
            <person name="Kwak H."/>
            <person name="Middleton M.A."/>
            <person name="Wang P.W."/>
            <person name="Horuz S."/>
            <person name="Aysan Y."/>
            <person name="Guttman D.S."/>
        </authorList>
    </citation>
    <scope>NUCLEOTIDE SEQUENCE</scope>
    <source>
        <strain evidence="10">S5_IA_3a</strain>
    </source>
</reference>
<dbReference type="NCBIfam" id="TIGR00710">
    <property type="entry name" value="efflux_Bcr_CflA"/>
    <property type="match status" value="1"/>
</dbReference>
<dbReference type="Gene3D" id="1.20.1720.10">
    <property type="entry name" value="Multidrug resistance protein D"/>
    <property type="match status" value="1"/>
</dbReference>
<evidence type="ECO:0000313" key="10">
    <source>
        <dbReference type="EMBL" id="MBI6626890.1"/>
    </source>
</evidence>
<evidence type="ECO:0000313" key="11">
    <source>
        <dbReference type="Proteomes" id="UP000645865"/>
    </source>
</evidence>
<evidence type="ECO:0000259" key="9">
    <source>
        <dbReference type="PROSITE" id="PS50850"/>
    </source>
</evidence>
<dbReference type="EMBL" id="JAEILH010000045">
    <property type="protein sequence ID" value="MBI6626890.1"/>
    <property type="molecule type" value="Genomic_DNA"/>
</dbReference>
<protein>
    <recommendedName>
        <fullName evidence="8">Bcr/CflA family efflux transporter</fullName>
    </recommendedName>
</protein>
<accession>A0A8I1E750</accession>
<dbReference type="Pfam" id="PF07690">
    <property type="entry name" value="MFS_1"/>
    <property type="match status" value="1"/>
</dbReference>
<dbReference type="AlphaFoldDB" id="A0A8I1E750"/>
<name>A0A8I1E750_9PSED</name>
<feature type="transmembrane region" description="Helical" evidence="8">
    <location>
        <begin position="44"/>
        <end position="67"/>
    </location>
</feature>
<dbReference type="GO" id="GO:1990961">
    <property type="term" value="P:xenobiotic detoxification by transmembrane export across the plasma membrane"/>
    <property type="evidence" value="ECO:0007669"/>
    <property type="project" value="InterPro"/>
</dbReference>
<feature type="transmembrane region" description="Helical" evidence="8">
    <location>
        <begin position="213"/>
        <end position="236"/>
    </location>
</feature>
<organism evidence="10 11">
    <name type="scientific">Pseudomonas rhodesiae</name>
    <dbReference type="NCBI Taxonomy" id="76760"/>
    <lineage>
        <taxon>Bacteria</taxon>
        <taxon>Pseudomonadati</taxon>
        <taxon>Pseudomonadota</taxon>
        <taxon>Gammaproteobacteria</taxon>
        <taxon>Pseudomonadales</taxon>
        <taxon>Pseudomonadaceae</taxon>
        <taxon>Pseudomonas</taxon>
    </lineage>
</organism>
<dbReference type="PROSITE" id="PS50850">
    <property type="entry name" value="MFS"/>
    <property type="match status" value="1"/>
</dbReference>
<feature type="transmembrane region" description="Helical" evidence="8">
    <location>
        <begin position="12"/>
        <end position="32"/>
    </location>
</feature>
<dbReference type="PANTHER" id="PTHR43124:SF3">
    <property type="entry name" value="CHLORAMPHENICOL EFFLUX PUMP RV0191"/>
    <property type="match status" value="1"/>
</dbReference>
<comment type="caution">
    <text evidence="10">The sequence shown here is derived from an EMBL/GenBank/DDBJ whole genome shotgun (WGS) entry which is preliminary data.</text>
</comment>
<dbReference type="InterPro" id="IPR004812">
    <property type="entry name" value="Efflux_drug-R_Bcr/CmlA"/>
</dbReference>
<evidence type="ECO:0000256" key="3">
    <source>
        <dbReference type="ARBA" id="ARBA00022448"/>
    </source>
</evidence>
<feature type="transmembrane region" description="Helical" evidence="8">
    <location>
        <begin position="337"/>
        <end position="359"/>
    </location>
</feature>
<evidence type="ECO:0000256" key="7">
    <source>
        <dbReference type="ARBA" id="ARBA00023136"/>
    </source>
</evidence>
<evidence type="ECO:0000256" key="2">
    <source>
        <dbReference type="ARBA" id="ARBA00006236"/>
    </source>
</evidence>
<keyword evidence="4" id="KW-1003">Cell membrane</keyword>
<keyword evidence="8" id="KW-0997">Cell inner membrane</keyword>